<evidence type="ECO:0000313" key="2">
    <source>
        <dbReference type="Proteomes" id="UP001371456"/>
    </source>
</evidence>
<evidence type="ECO:0000313" key="1">
    <source>
        <dbReference type="EMBL" id="KAK6777694.1"/>
    </source>
</evidence>
<name>A0AAN8T188_SOLBU</name>
<dbReference type="AlphaFoldDB" id="A0AAN8T188"/>
<protein>
    <submittedName>
        <fullName evidence="1">Uncharacterized protein</fullName>
    </submittedName>
</protein>
<gene>
    <name evidence="1" type="ORF">RDI58_024412</name>
</gene>
<sequence>MDIFFRSAGILLNRTYLKSFKPSSVDR</sequence>
<reference evidence="1 2" key="1">
    <citation type="submission" date="2024-02" db="EMBL/GenBank/DDBJ databases">
        <title>de novo genome assembly of Solanum bulbocastanum strain 11H21.</title>
        <authorList>
            <person name="Hosaka A.J."/>
        </authorList>
    </citation>
    <scope>NUCLEOTIDE SEQUENCE [LARGE SCALE GENOMIC DNA]</scope>
    <source>
        <tissue evidence="1">Young leaves</tissue>
    </source>
</reference>
<dbReference type="EMBL" id="JBANQN010000010">
    <property type="protein sequence ID" value="KAK6777694.1"/>
    <property type="molecule type" value="Genomic_DNA"/>
</dbReference>
<proteinExistence type="predicted"/>
<accession>A0AAN8T188</accession>
<keyword evidence="2" id="KW-1185">Reference proteome</keyword>
<dbReference type="Proteomes" id="UP001371456">
    <property type="component" value="Unassembled WGS sequence"/>
</dbReference>
<comment type="caution">
    <text evidence="1">The sequence shown here is derived from an EMBL/GenBank/DDBJ whole genome shotgun (WGS) entry which is preliminary data.</text>
</comment>
<organism evidence="1 2">
    <name type="scientific">Solanum bulbocastanum</name>
    <name type="common">Wild potato</name>
    <dbReference type="NCBI Taxonomy" id="147425"/>
    <lineage>
        <taxon>Eukaryota</taxon>
        <taxon>Viridiplantae</taxon>
        <taxon>Streptophyta</taxon>
        <taxon>Embryophyta</taxon>
        <taxon>Tracheophyta</taxon>
        <taxon>Spermatophyta</taxon>
        <taxon>Magnoliopsida</taxon>
        <taxon>eudicotyledons</taxon>
        <taxon>Gunneridae</taxon>
        <taxon>Pentapetalae</taxon>
        <taxon>asterids</taxon>
        <taxon>lamiids</taxon>
        <taxon>Solanales</taxon>
        <taxon>Solanaceae</taxon>
        <taxon>Solanoideae</taxon>
        <taxon>Solaneae</taxon>
        <taxon>Solanum</taxon>
    </lineage>
</organism>